<evidence type="ECO:0000313" key="1">
    <source>
        <dbReference type="EMBL" id="KAK2948952.1"/>
    </source>
</evidence>
<accession>A0ABQ9X8R4</accession>
<sequence>MDDLNHLLAQSISVITTPLRLNGAENKVLGKVQKDHIPHPYFFLHLDISFLSGYRDLTRLVLDSDSQLAKIDLTIGMIFAKTFRISGDH</sequence>
<name>A0ABQ9X8R4_9EUKA</name>
<comment type="caution">
    <text evidence="1">The sequence shown here is derived from an EMBL/GenBank/DDBJ whole genome shotgun (WGS) entry which is preliminary data.</text>
</comment>
<keyword evidence="2" id="KW-1185">Reference proteome</keyword>
<proteinExistence type="predicted"/>
<dbReference type="InterPro" id="IPR036525">
    <property type="entry name" value="Tubulin/FtsZ_GTPase_sf"/>
</dbReference>
<dbReference type="Proteomes" id="UP001281761">
    <property type="component" value="Unassembled WGS sequence"/>
</dbReference>
<evidence type="ECO:0000313" key="2">
    <source>
        <dbReference type="Proteomes" id="UP001281761"/>
    </source>
</evidence>
<dbReference type="Gene3D" id="3.40.50.1440">
    <property type="entry name" value="Tubulin/FtsZ, GTPase domain"/>
    <property type="match status" value="1"/>
</dbReference>
<dbReference type="EMBL" id="JARBJD010000166">
    <property type="protein sequence ID" value="KAK2948952.1"/>
    <property type="molecule type" value="Genomic_DNA"/>
</dbReference>
<reference evidence="1 2" key="1">
    <citation type="journal article" date="2022" name="bioRxiv">
        <title>Genomics of Preaxostyla Flagellates Illuminates Evolutionary Transitions and the Path Towards Mitochondrial Loss.</title>
        <authorList>
            <person name="Novak L.V.F."/>
            <person name="Treitli S.C."/>
            <person name="Pyrih J."/>
            <person name="Halakuc P."/>
            <person name="Pipaliya S.V."/>
            <person name="Vacek V."/>
            <person name="Brzon O."/>
            <person name="Soukal P."/>
            <person name="Eme L."/>
            <person name="Dacks J.B."/>
            <person name="Karnkowska A."/>
            <person name="Elias M."/>
            <person name="Hampl V."/>
        </authorList>
    </citation>
    <scope>NUCLEOTIDE SEQUENCE [LARGE SCALE GENOMIC DNA]</scope>
    <source>
        <strain evidence="1">NAU3</strain>
        <tissue evidence="1">Gut</tissue>
    </source>
</reference>
<organism evidence="1 2">
    <name type="scientific">Blattamonas nauphoetae</name>
    <dbReference type="NCBI Taxonomy" id="2049346"/>
    <lineage>
        <taxon>Eukaryota</taxon>
        <taxon>Metamonada</taxon>
        <taxon>Preaxostyla</taxon>
        <taxon>Oxymonadida</taxon>
        <taxon>Blattamonas</taxon>
    </lineage>
</organism>
<gene>
    <name evidence="1" type="ORF">BLNAU_16170</name>
</gene>
<protein>
    <submittedName>
        <fullName evidence="1">Uncharacterized protein</fullName>
    </submittedName>
</protein>